<feature type="region of interest" description="Disordered" evidence="1">
    <location>
        <begin position="1"/>
        <end position="22"/>
    </location>
</feature>
<dbReference type="Proteomes" id="UP001383192">
    <property type="component" value="Unassembled WGS sequence"/>
</dbReference>
<comment type="caution">
    <text evidence="2">The sequence shown here is derived from an EMBL/GenBank/DDBJ whole genome shotgun (WGS) entry which is preliminary data.</text>
</comment>
<accession>A0AAW0BJ24</accession>
<feature type="compositionally biased region" description="Basic and acidic residues" evidence="1">
    <location>
        <begin position="1"/>
        <end position="11"/>
    </location>
</feature>
<feature type="compositionally biased region" description="Low complexity" evidence="1">
    <location>
        <begin position="80"/>
        <end position="97"/>
    </location>
</feature>
<feature type="region of interest" description="Disordered" evidence="1">
    <location>
        <begin position="71"/>
        <end position="98"/>
    </location>
</feature>
<sequence length="172" mass="19235">MNIDNQLKDHGQPVPIDFGEDEGEFEIQFPKAGQYLLKGIAEQTLSNGQQFTALTSGAQFSVASGGTLCNYDQFKGSGNPSQSETPSSPPTQESTSTYVAYSNQRDDKIEDYQYHPFDVGTLFELGVLNIEHYQSNFHRVRGHDKYPRDVSKHLKSGTLDDIFESDTQLFGR</sequence>
<reference evidence="2 3" key="1">
    <citation type="submission" date="2024-01" db="EMBL/GenBank/DDBJ databases">
        <title>A draft genome for a cacao thread blight-causing isolate of Paramarasmius palmivorus.</title>
        <authorList>
            <person name="Baruah I.K."/>
            <person name="Bukari Y."/>
            <person name="Amoako-Attah I."/>
            <person name="Meinhardt L.W."/>
            <person name="Bailey B.A."/>
            <person name="Cohen S.P."/>
        </authorList>
    </citation>
    <scope>NUCLEOTIDE SEQUENCE [LARGE SCALE GENOMIC DNA]</scope>
    <source>
        <strain evidence="2 3">GH-12</strain>
    </source>
</reference>
<name>A0AAW0BJ24_9AGAR</name>
<proteinExistence type="predicted"/>
<dbReference type="AlphaFoldDB" id="A0AAW0BJ24"/>
<keyword evidence="3" id="KW-1185">Reference proteome</keyword>
<evidence type="ECO:0000313" key="3">
    <source>
        <dbReference type="Proteomes" id="UP001383192"/>
    </source>
</evidence>
<organism evidence="2 3">
    <name type="scientific">Paramarasmius palmivorus</name>
    <dbReference type="NCBI Taxonomy" id="297713"/>
    <lineage>
        <taxon>Eukaryota</taxon>
        <taxon>Fungi</taxon>
        <taxon>Dikarya</taxon>
        <taxon>Basidiomycota</taxon>
        <taxon>Agaricomycotina</taxon>
        <taxon>Agaricomycetes</taxon>
        <taxon>Agaricomycetidae</taxon>
        <taxon>Agaricales</taxon>
        <taxon>Marasmiineae</taxon>
        <taxon>Marasmiaceae</taxon>
        <taxon>Paramarasmius</taxon>
    </lineage>
</organism>
<evidence type="ECO:0000256" key="1">
    <source>
        <dbReference type="SAM" id="MobiDB-lite"/>
    </source>
</evidence>
<protein>
    <submittedName>
        <fullName evidence="2">Uncharacterized protein</fullName>
    </submittedName>
</protein>
<dbReference type="EMBL" id="JAYKXP010000104">
    <property type="protein sequence ID" value="KAK7026464.1"/>
    <property type="molecule type" value="Genomic_DNA"/>
</dbReference>
<evidence type="ECO:0000313" key="2">
    <source>
        <dbReference type="EMBL" id="KAK7026464.1"/>
    </source>
</evidence>
<gene>
    <name evidence="2" type="ORF">VNI00_015623</name>
</gene>